<evidence type="ECO:0000256" key="2">
    <source>
        <dbReference type="SAM" id="Coils"/>
    </source>
</evidence>
<dbReference type="InterPro" id="IPR007157">
    <property type="entry name" value="PspA_VIPP1"/>
</dbReference>
<evidence type="ECO:0000313" key="3">
    <source>
        <dbReference type="EMBL" id="MEF2965704.1"/>
    </source>
</evidence>
<keyword evidence="2" id="KW-0175">Coiled coil</keyword>
<evidence type="ECO:0000256" key="1">
    <source>
        <dbReference type="ARBA" id="ARBA00043985"/>
    </source>
</evidence>
<dbReference type="Proteomes" id="UP001306950">
    <property type="component" value="Unassembled WGS sequence"/>
</dbReference>
<dbReference type="Pfam" id="PF04012">
    <property type="entry name" value="PspA_IM30"/>
    <property type="match status" value="1"/>
</dbReference>
<evidence type="ECO:0000313" key="4">
    <source>
        <dbReference type="Proteomes" id="UP001306950"/>
    </source>
</evidence>
<accession>A0ABU7VPM9</accession>
<organism evidence="3 4">
    <name type="scientific">Paenibacillus haidiansis</name>
    <dbReference type="NCBI Taxonomy" id="1574488"/>
    <lineage>
        <taxon>Bacteria</taxon>
        <taxon>Bacillati</taxon>
        <taxon>Bacillota</taxon>
        <taxon>Bacilli</taxon>
        <taxon>Bacillales</taxon>
        <taxon>Paenibacillaceae</taxon>
        <taxon>Paenibacillus</taxon>
    </lineage>
</organism>
<protein>
    <submittedName>
        <fullName evidence="3">PspA/IM30 family protein</fullName>
    </submittedName>
</protein>
<sequence length="218" mass="24526">MGIFARMKDIAAADAHRLLDQVEDPVSMAKHYIRQLEEQIDHTRSALKAQIAAKQQYDALVARTGQVIDKRARQAELAVERNRDDIASLAIQEKLHHAKLQQTYMEQREAVQEQAEALGKEMERLRDLHKELSDKLGFLLAHSNAAAALRAAKAYAPSGDAGRISRGFDRMEEKIMRLETGALAYRSPDPVSDRLTGWSEQEEVQAELAKLKADKQTL</sequence>
<dbReference type="PANTHER" id="PTHR31088">
    <property type="entry name" value="MEMBRANE-ASSOCIATED PROTEIN VIPP1, CHLOROPLASTIC"/>
    <property type="match status" value="1"/>
</dbReference>
<dbReference type="PANTHER" id="PTHR31088:SF6">
    <property type="entry name" value="PHAGE SHOCK PROTEIN A"/>
    <property type="match status" value="1"/>
</dbReference>
<gene>
    <name evidence="3" type="ORF">V3851_07675</name>
</gene>
<comment type="caution">
    <text evidence="3">The sequence shown here is derived from an EMBL/GenBank/DDBJ whole genome shotgun (WGS) entry which is preliminary data.</text>
</comment>
<dbReference type="EMBL" id="JAZHPZ010000003">
    <property type="protein sequence ID" value="MEF2965704.1"/>
    <property type="molecule type" value="Genomic_DNA"/>
</dbReference>
<name>A0ABU7VPM9_9BACL</name>
<proteinExistence type="inferred from homology"/>
<keyword evidence="4" id="KW-1185">Reference proteome</keyword>
<dbReference type="RefSeq" id="WP_331845937.1">
    <property type="nucleotide sequence ID" value="NZ_JAZHPZ010000003.1"/>
</dbReference>
<comment type="similarity">
    <text evidence="1">Belongs to the PspA/Vipp/IM30 family.</text>
</comment>
<reference evidence="3 4" key="1">
    <citation type="submission" date="2024-02" db="EMBL/GenBank/DDBJ databases">
        <title>A nitrogen-fixing paenibacillus bacterium.</title>
        <authorList>
            <person name="Zhang W.L."/>
            <person name="Chen S.F."/>
        </authorList>
    </citation>
    <scope>NUCLEOTIDE SEQUENCE [LARGE SCALE GENOMIC DNA]</scope>
    <source>
        <strain evidence="3 4">M1</strain>
    </source>
</reference>
<feature type="coiled-coil region" evidence="2">
    <location>
        <begin position="101"/>
        <end position="135"/>
    </location>
</feature>